<dbReference type="InterPro" id="IPR036621">
    <property type="entry name" value="Anticodon-bd_dom_sf"/>
</dbReference>
<dbReference type="Pfam" id="PF00587">
    <property type="entry name" value="tRNA-synt_2b"/>
    <property type="match status" value="1"/>
</dbReference>
<comment type="similarity">
    <text evidence="1 8">Belongs to the class-II aminoacyl-tRNA synthetase family.</text>
</comment>
<keyword evidence="4 8" id="KW-0547">Nucleotide-binding</keyword>
<feature type="binding site" evidence="8">
    <location>
        <position position="100"/>
    </location>
    <ligand>
        <name>substrate</name>
    </ligand>
</feature>
<dbReference type="EC" id="6.1.1.14" evidence="8"/>
<dbReference type="InterPro" id="IPR004154">
    <property type="entry name" value="Anticodon-bd"/>
</dbReference>
<accession>A0ABS4NHR9</accession>
<dbReference type="GO" id="GO:0004820">
    <property type="term" value="F:glycine-tRNA ligase activity"/>
    <property type="evidence" value="ECO:0007669"/>
    <property type="project" value="UniProtKB-EC"/>
</dbReference>
<dbReference type="InterPro" id="IPR002315">
    <property type="entry name" value="tRNA-synt_gly"/>
</dbReference>
<dbReference type="Gene3D" id="3.30.930.10">
    <property type="entry name" value="Bira Bifunctional Protein, Domain 2"/>
    <property type="match status" value="1"/>
</dbReference>
<evidence type="ECO:0000256" key="8">
    <source>
        <dbReference type="HAMAP-Rule" id="MF_00253"/>
    </source>
</evidence>
<organism evidence="10 11">
    <name type="scientific">Thermoanaerobacterium butyriciformans</name>
    <dbReference type="NCBI Taxonomy" id="1702242"/>
    <lineage>
        <taxon>Bacteria</taxon>
        <taxon>Bacillati</taxon>
        <taxon>Bacillota</taxon>
        <taxon>Clostridia</taxon>
        <taxon>Thermoanaerobacterales</taxon>
        <taxon>Thermoanaerobacteraceae</taxon>
        <taxon>Thermoanaerobacterium</taxon>
    </lineage>
</organism>
<evidence type="ECO:0000256" key="5">
    <source>
        <dbReference type="ARBA" id="ARBA00022840"/>
    </source>
</evidence>
<comment type="function">
    <text evidence="8">Catalyzes the attachment of glycine to tRNA(Gly).</text>
</comment>
<dbReference type="InterPro" id="IPR006195">
    <property type="entry name" value="aa-tRNA-synth_II"/>
</dbReference>
<dbReference type="InterPro" id="IPR033731">
    <property type="entry name" value="GlyRS-like_core"/>
</dbReference>
<dbReference type="PROSITE" id="PS50862">
    <property type="entry name" value="AA_TRNA_LIGASE_II"/>
    <property type="match status" value="1"/>
</dbReference>
<dbReference type="HAMAP" id="MF_00253_B">
    <property type="entry name" value="Gly_tRNA_synth_B"/>
    <property type="match status" value="1"/>
</dbReference>
<feature type="binding site" evidence="8">
    <location>
        <position position="174"/>
    </location>
    <ligand>
        <name>substrate</name>
    </ligand>
</feature>
<protein>
    <recommendedName>
        <fullName evidence="8">Glycine--tRNA ligase</fullName>
        <ecNumber evidence="8">6.1.1.14</ecNumber>
    </recommendedName>
    <alternativeName>
        <fullName evidence="8">Glycyl-tRNA synthetase</fullName>
        <shortName evidence="8">GlyRS</shortName>
    </alternativeName>
</protein>
<dbReference type="RefSeq" id="WP_209454423.1">
    <property type="nucleotide sequence ID" value="NZ_JAGGLT010000026.1"/>
</dbReference>
<name>A0ABS4NHR9_9THEO</name>
<keyword evidence="11" id="KW-1185">Reference proteome</keyword>
<feature type="binding site" evidence="8">
    <location>
        <begin position="216"/>
        <end position="221"/>
    </location>
    <ligand>
        <name>ATP</name>
        <dbReference type="ChEBI" id="CHEBI:30616"/>
    </ligand>
</feature>
<feature type="binding site" evidence="8">
    <location>
        <begin position="334"/>
        <end position="337"/>
    </location>
    <ligand>
        <name>ATP</name>
        <dbReference type="ChEBI" id="CHEBI:30616"/>
    </ligand>
</feature>
<dbReference type="PANTHER" id="PTHR10745:SF8">
    <property type="entry name" value="DNA POLYMERASE SUBUNIT GAMMA-2, MITOCHONDRIAL"/>
    <property type="match status" value="1"/>
</dbReference>
<keyword evidence="2 8" id="KW-0963">Cytoplasm</keyword>
<dbReference type="PANTHER" id="PTHR10745">
    <property type="entry name" value="GLYCYL-TRNA SYNTHETASE/DNA POLYMERASE SUBUNIT GAMMA-2"/>
    <property type="match status" value="1"/>
</dbReference>
<comment type="caution">
    <text evidence="10">The sequence shown here is derived from an EMBL/GenBank/DDBJ whole genome shotgun (WGS) entry which is preliminary data.</text>
</comment>
<gene>
    <name evidence="8" type="primary">glyQS</name>
    <name evidence="10" type="ORF">J2Z80_002237</name>
</gene>
<keyword evidence="3 8" id="KW-0436">Ligase</keyword>
<feature type="domain" description="Aminoacyl-transfer RNA synthetases class-II family profile" evidence="9">
    <location>
        <begin position="154"/>
        <end position="369"/>
    </location>
</feature>
<dbReference type="NCBIfam" id="NF003211">
    <property type="entry name" value="PRK04173.1"/>
    <property type="match status" value="1"/>
</dbReference>
<keyword evidence="5 8" id="KW-0067">ATP-binding</keyword>
<evidence type="ECO:0000256" key="2">
    <source>
        <dbReference type="ARBA" id="ARBA00022490"/>
    </source>
</evidence>
<dbReference type="PRINTS" id="PR01043">
    <property type="entry name" value="TRNASYNTHGLY"/>
</dbReference>
<dbReference type="InterPro" id="IPR027031">
    <property type="entry name" value="Gly-tRNA_synthase/POLG2"/>
</dbReference>
<evidence type="ECO:0000256" key="6">
    <source>
        <dbReference type="ARBA" id="ARBA00022917"/>
    </source>
</evidence>
<evidence type="ECO:0000313" key="10">
    <source>
        <dbReference type="EMBL" id="MBP2072694.1"/>
    </source>
</evidence>
<dbReference type="InterPro" id="IPR045864">
    <property type="entry name" value="aa-tRNA-synth_II/BPL/LPL"/>
</dbReference>
<evidence type="ECO:0000313" key="11">
    <source>
        <dbReference type="Proteomes" id="UP001166402"/>
    </source>
</evidence>
<keyword evidence="7 8" id="KW-0030">Aminoacyl-tRNA synthetase</keyword>
<dbReference type="CDD" id="cd00858">
    <property type="entry name" value="GlyRS_anticodon"/>
    <property type="match status" value="1"/>
</dbReference>
<evidence type="ECO:0000259" key="9">
    <source>
        <dbReference type="PROSITE" id="PS50862"/>
    </source>
</evidence>
<dbReference type="SUPFAM" id="SSF52954">
    <property type="entry name" value="Class II aaRS ABD-related"/>
    <property type="match status" value="1"/>
</dbReference>
<dbReference type="Gene3D" id="3.40.50.800">
    <property type="entry name" value="Anticodon-binding domain"/>
    <property type="match status" value="1"/>
</dbReference>
<proteinExistence type="inferred from homology"/>
<evidence type="ECO:0000256" key="1">
    <source>
        <dbReference type="ARBA" id="ARBA00008226"/>
    </source>
</evidence>
<dbReference type="InterPro" id="IPR002314">
    <property type="entry name" value="aa-tRNA-synt_IIb"/>
</dbReference>
<evidence type="ECO:0000256" key="4">
    <source>
        <dbReference type="ARBA" id="ARBA00022741"/>
    </source>
</evidence>
<dbReference type="EMBL" id="JAGGLT010000026">
    <property type="protein sequence ID" value="MBP2072694.1"/>
    <property type="molecule type" value="Genomic_DNA"/>
</dbReference>
<evidence type="ECO:0000256" key="3">
    <source>
        <dbReference type="ARBA" id="ARBA00022598"/>
    </source>
</evidence>
<dbReference type="CDD" id="cd00774">
    <property type="entry name" value="GlyRS-like_core"/>
    <property type="match status" value="1"/>
</dbReference>
<feature type="binding site" evidence="8">
    <location>
        <begin position="206"/>
        <end position="208"/>
    </location>
    <ligand>
        <name>ATP</name>
        <dbReference type="ChEBI" id="CHEBI:30616"/>
    </ligand>
</feature>
<comment type="subcellular location">
    <subcellularLocation>
        <location evidence="8">Cytoplasm</location>
    </subcellularLocation>
</comment>
<dbReference type="Pfam" id="PF03129">
    <property type="entry name" value="HGTP_anticodon"/>
    <property type="match status" value="1"/>
</dbReference>
<comment type="subunit">
    <text evidence="8">Homodimer.</text>
</comment>
<keyword evidence="6 8" id="KW-0648">Protein biosynthesis</keyword>
<dbReference type="Proteomes" id="UP001166402">
    <property type="component" value="Unassembled WGS sequence"/>
</dbReference>
<feature type="binding site" evidence="8">
    <location>
        <begin position="330"/>
        <end position="334"/>
    </location>
    <ligand>
        <name>substrate</name>
    </ligand>
</feature>
<evidence type="ECO:0000256" key="7">
    <source>
        <dbReference type="ARBA" id="ARBA00023146"/>
    </source>
</evidence>
<feature type="binding site" evidence="8">
    <location>
        <begin position="290"/>
        <end position="291"/>
    </location>
    <ligand>
        <name>ATP</name>
        <dbReference type="ChEBI" id="CHEBI:30616"/>
    </ligand>
</feature>
<reference evidence="10" key="1">
    <citation type="submission" date="2021-03" db="EMBL/GenBank/DDBJ databases">
        <title>Genomic Encyclopedia of Type Strains, Phase IV (KMG-IV): sequencing the most valuable type-strain genomes for metagenomic binning, comparative biology and taxonomic classification.</title>
        <authorList>
            <person name="Goeker M."/>
        </authorList>
    </citation>
    <scope>NUCLEOTIDE SEQUENCE</scope>
    <source>
        <strain evidence="10">DSM 101588</strain>
    </source>
</reference>
<feature type="binding site" evidence="8">
    <location>
        <begin position="221"/>
        <end position="225"/>
    </location>
    <ligand>
        <name>substrate</name>
    </ligand>
</feature>
<sequence length="462" mass="53873">MAFEVTMDKIVSLAKNRGFIFPGSEIYGGLANTWDYGPLGVEFKNNVKKVWWSKFIQESQYNVGIDCAILMNPETWVASGHVGGFSDPLMDCKECKSRFRADKLVEDYLKEQGQEAIVDGWSDEKLKKFIDDNNVPCPVCGAHNFTDIRKFNLMFKTFQGVTEDSKSEIYLRPETAQGIFVNFKNVLRTTRKKIPFGIGQIGKSFRNEITPGNFTFRTREFEQMELEFFCKPGEDMEWFKYWKEFCMNWLLNLGLRKENLRFRDHSKEELSHYSNATTDIEYRFPFGWGELWGIADRTDFDLRRHMEHSGVDLTYFDPVTNEKYIPYCIEPSVGADRVALAFLIDAYNEEIVEENDTRVVLKLHPMLAPIKAAVLPLSKKLGENAYKLYDDLRKEFVVDYDETGSIGKRYRRQDEIGTPYCITYDFDSLNDESVTIRDRDTMQQIRIKINEVKSYLESKLKL</sequence>
<dbReference type="InterPro" id="IPR022961">
    <property type="entry name" value="Gly_tRNA_ligase_bac"/>
</dbReference>
<comment type="catalytic activity">
    <reaction evidence="8">
        <text>tRNA(Gly) + glycine + ATP = glycyl-tRNA(Gly) + AMP + diphosphate</text>
        <dbReference type="Rhea" id="RHEA:16013"/>
        <dbReference type="Rhea" id="RHEA-COMP:9664"/>
        <dbReference type="Rhea" id="RHEA-COMP:9683"/>
        <dbReference type="ChEBI" id="CHEBI:30616"/>
        <dbReference type="ChEBI" id="CHEBI:33019"/>
        <dbReference type="ChEBI" id="CHEBI:57305"/>
        <dbReference type="ChEBI" id="CHEBI:78442"/>
        <dbReference type="ChEBI" id="CHEBI:78522"/>
        <dbReference type="ChEBI" id="CHEBI:456215"/>
        <dbReference type="EC" id="6.1.1.14"/>
    </reaction>
</comment>
<dbReference type="SUPFAM" id="SSF55681">
    <property type="entry name" value="Class II aaRS and biotin synthetases"/>
    <property type="match status" value="1"/>
</dbReference>
<dbReference type="NCBIfam" id="TIGR00389">
    <property type="entry name" value="glyS_dimeric"/>
    <property type="match status" value="1"/>
</dbReference>